<dbReference type="InterPro" id="IPR053185">
    <property type="entry name" value="SET_domain_protein"/>
</dbReference>
<dbReference type="PANTHER" id="PTHR47332">
    <property type="entry name" value="SET DOMAIN-CONTAINING PROTEIN 5"/>
    <property type="match status" value="1"/>
</dbReference>
<name>A0ABY0GZU2_9PEZI</name>
<proteinExistence type="predicted"/>
<dbReference type="PROSITE" id="PS50280">
    <property type="entry name" value="SET"/>
    <property type="match status" value="1"/>
</dbReference>
<evidence type="ECO:0000259" key="2">
    <source>
        <dbReference type="PROSITE" id="PS50280"/>
    </source>
</evidence>
<dbReference type="InterPro" id="IPR046341">
    <property type="entry name" value="SET_dom_sf"/>
</dbReference>
<organism evidence="3 4">
    <name type="scientific">Monosporascus cannonballus</name>
    <dbReference type="NCBI Taxonomy" id="155416"/>
    <lineage>
        <taxon>Eukaryota</taxon>
        <taxon>Fungi</taxon>
        <taxon>Dikarya</taxon>
        <taxon>Ascomycota</taxon>
        <taxon>Pezizomycotina</taxon>
        <taxon>Sordariomycetes</taxon>
        <taxon>Xylariomycetidae</taxon>
        <taxon>Xylariales</taxon>
        <taxon>Xylariales incertae sedis</taxon>
        <taxon>Monosporascus</taxon>
    </lineage>
</organism>
<gene>
    <name evidence="3" type="ORF">DL762_007249</name>
</gene>
<sequence>MPAPTLRQLAMKSHQPRPEHPNPRKRKDPPSTLTTTRRDREKRAKIGAYKRDSTEALSGGKSLRQFYDVPENKRGRGTILNDKLRVRVSRGKGYGIFTGKAGIVAGESLLSEEAILNLPRFNKKASLRAVQRLVSQNKHAELEELMSLTISRAGQDTEYERIRNNAFRIDSAKTGRHIVLFGISHANHSCRPNARMIIRDSGWAELKALEDLPHIGTEVTIDYLGLDEWGYSTIPRVAEVQVATEEGWGFRCACAACLDANTTDTVRERIETVQKSMGITRATWPGTATELQKMDEYFAQYTSDLQSQGWWNMLRDIAGYAKNRYEKNYEGLTHQQYSNMTLAAHYHSRACDRLKD</sequence>
<evidence type="ECO:0000256" key="1">
    <source>
        <dbReference type="SAM" id="MobiDB-lite"/>
    </source>
</evidence>
<dbReference type="InterPro" id="IPR001214">
    <property type="entry name" value="SET_dom"/>
</dbReference>
<accession>A0ABY0GZU2</accession>
<dbReference type="PANTHER" id="PTHR47332:SF4">
    <property type="entry name" value="SET DOMAIN-CONTAINING PROTEIN 5"/>
    <property type="match status" value="1"/>
</dbReference>
<feature type="region of interest" description="Disordered" evidence="1">
    <location>
        <begin position="1"/>
        <end position="45"/>
    </location>
</feature>
<dbReference type="Pfam" id="PF00856">
    <property type="entry name" value="SET"/>
    <property type="match status" value="1"/>
</dbReference>
<feature type="compositionally biased region" description="Basic and acidic residues" evidence="1">
    <location>
        <begin position="36"/>
        <end position="45"/>
    </location>
</feature>
<comment type="caution">
    <text evidence="3">The sequence shown here is derived from an EMBL/GenBank/DDBJ whole genome shotgun (WGS) entry which is preliminary data.</text>
</comment>
<feature type="domain" description="SET" evidence="2">
    <location>
        <begin position="82"/>
        <end position="224"/>
    </location>
</feature>
<evidence type="ECO:0000313" key="3">
    <source>
        <dbReference type="EMBL" id="RYO81219.1"/>
    </source>
</evidence>
<dbReference type="CDD" id="cd20071">
    <property type="entry name" value="SET_SMYD"/>
    <property type="match status" value="1"/>
</dbReference>
<dbReference type="Gene3D" id="2.170.270.10">
    <property type="entry name" value="SET domain"/>
    <property type="match status" value="1"/>
</dbReference>
<reference evidence="3 4" key="1">
    <citation type="submission" date="2018-06" db="EMBL/GenBank/DDBJ databases">
        <title>Complete Genomes of Monosporascus.</title>
        <authorList>
            <person name="Robinson A.J."/>
            <person name="Natvig D.O."/>
        </authorList>
    </citation>
    <scope>NUCLEOTIDE SEQUENCE [LARGE SCALE GENOMIC DNA]</scope>
    <source>
        <strain evidence="3 4">CBS 609.92</strain>
    </source>
</reference>
<protein>
    <recommendedName>
        <fullName evidence="2">SET domain-containing protein</fullName>
    </recommendedName>
</protein>
<evidence type="ECO:0000313" key="4">
    <source>
        <dbReference type="Proteomes" id="UP000294003"/>
    </source>
</evidence>
<dbReference type="SUPFAM" id="SSF82199">
    <property type="entry name" value="SET domain"/>
    <property type="match status" value="1"/>
</dbReference>
<keyword evidence="4" id="KW-1185">Reference proteome</keyword>
<dbReference type="Proteomes" id="UP000294003">
    <property type="component" value="Unassembled WGS sequence"/>
</dbReference>
<dbReference type="EMBL" id="QJNS01000258">
    <property type="protein sequence ID" value="RYO81219.1"/>
    <property type="molecule type" value="Genomic_DNA"/>
</dbReference>